<dbReference type="HOGENOM" id="CLU_2337533_0_0_1"/>
<dbReference type="PANTHER" id="PTHR37720">
    <property type="entry name" value="OS10G0481400 PROTEIN"/>
    <property type="match status" value="1"/>
</dbReference>
<reference evidence="1" key="1">
    <citation type="journal article" date="2008" name="BMC Genomics">
        <title>Analysis of 4,664 high-quality sequence-finished poplar full-length cDNA clones and their utility for the discovery of genes responding to insect feeding.</title>
        <authorList>
            <person name="Ralph S.G."/>
            <person name="Chun H.J."/>
            <person name="Cooper D."/>
            <person name="Kirkpatrick R."/>
            <person name="Kolosova N."/>
            <person name="Gunter L."/>
            <person name="Tuskan G.A."/>
            <person name="Douglas C.J."/>
            <person name="Holt R.A."/>
            <person name="Jones S.J."/>
            <person name="Marra M.A."/>
            <person name="Bohlmann J."/>
        </authorList>
    </citation>
    <scope>NUCLEOTIDE SEQUENCE</scope>
    <source>
        <tissue evidence="1">Young and mature leaves</tissue>
    </source>
</reference>
<dbReference type="EMBL" id="EF147084">
    <property type="protein sequence ID" value="ABK95119.1"/>
    <property type="molecule type" value="mRNA"/>
</dbReference>
<dbReference type="KEGG" id="pop:18098195"/>
<evidence type="ECO:0000313" key="1">
    <source>
        <dbReference type="EMBL" id="ABK95119.1"/>
    </source>
</evidence>
<dbReference type="AlphaFoldDB" id="A9PFG6"/>
<sequence>MISILAQERLLGAALGAAFAGFIVYEQRKRIYQSISPEHPQSQVVFEIIFLKMESLVDSFVICLNFIFINNLVYENNQSLRNWIPYYFHAWEGGAVCL</sequence>
<name>A9PFG6_POPTR</name>
<protein>
    <submittedName>
        <fullName evidence="1">Uncharacterized protein</fullName>
    </submittedName>
</protein>
<proteinExistence type="evidence at transcript level"/>
<accession>A9PFG6</accession>
<dbReference type="OrthoDB" id="1895233at2759"/>
<organism evidence="1">
    <name type="scientific">Populus trichocarpa</name>
    <name type="common">Western balsam poplar</name>
    <name type="synonym">Populus balsamifera subsp. trichocarpa</name>
    <dbReference type="NCBI Taxonomy" id="3694"/>
    <lineage>
        <taxon>Eukaryota</taxon>
        <taxon>Viridiplantae</taxon>
        <taxon>Streptophyta</taxon>
        <taxon>Embryophyta</taxon>
        <taxon>Tracheophyta</taxon>
        <taxon>Spermatophyta</taxon>
        <taxon>Magnoliopsida</taxon>
        <taxon>eudicotyledons</taxon>
        <taxon>Gunneridae</taxon>
        <taxon>Pentapetalae</taxon>
        <taxon>rosids</taxon>
        <taxon>fabids</taxon>
        <taxon>Malpighiales</taxon>
        <taxon>Salicaceae</taxon>
        <taxon>Saliceae</taxon>
        <taxon>Populus</taxon>
    </lineage>
</organism>
<dbReference type="GeneID" id="18098195"/>
<dbReference type="PANTHER" id="PTHR37720:SF2">
    <property type="entry name" value="OS10G0481400 PROTEIN"/>
    <property type="match status" value="1"/>
</dbReference>